<comment type="caution">
    <text evidence="1">The sequence shown here is derived from an EMBL/GenBank/DDBJ whole genome shotgun (WGS) entry which is preliminary data.</text>
</comment>
<gene>
    <name evidence="1" type="ORF">ACIPUH_06520</name>
</gene>
<keyword evidence="2" id="KW-1185">Reference proteome</keyword>
<name>A0ABW8GSX0_9GAMM</name>
<accession>A0ABW8GSX0</accession>
<evidence type="ECO:0000313" key="1">
    <source>
        <dbReference type="EMBL" id="MFJ5512442.1"/>
    </source>
</evidence>
<evidence type="ECO:0000313" key="2">
    <source>
        <dbReference type="Proteomes" id="UP001617702"/>
    </source>
</evidence>
<protein>
    <submittedName>
        <fullName evidence="1">Uncharacterized protein</fullName>
    </submittedName>
</protein>
<dbReference type="Proteomes" id="UP001617702">
    <property type="component" value="Unassembled WGS sequence"/>
</dbReference>
<dbReference type="RefSeq" id="WP_240583411.1">
    <property type="nucleotide sequence ID" value="NZ_JBIXLA010000002.1"/>
</dbReference>
<proteinExistence type="predicted"/>
<sequence>MHSDSLDEWAGCCLANGTDVEGQSPIAPMISVVSFYNMGWHGVTHWFRLAVLCCEGKLGNTVLSPTLERVSQRCGVLSP</sequence>
<reference evidence="1 2" key="1">
    <citation type="submission" date="2024-10" db="EMBL/GenBank/DDBJ databases">
        <authorList>
            <person name="Lu C.-H."/>
        </authorList>
    </citation>
    <scope>NUCLEOTIDE SEQUENCE [LARGE SCALE GENOMIC DNA]</scope>
    <source>
        <strain evidence="1 2">22LXZD03-01</strain>
    </source>
</reference>
<organism evidence="1 2">
    <name type="scientific">Pectobacterium jejuense</name>
    <dbReference type="NCBI Taxonomy" id="2974022"/>
    <lineage>
        <taxon>Bacteria</taxon>
        <taxon>Pseudomonadati</taxon>
        <taxon>Pseudomonadota</taxon>
        <taxon>Gammaproteobacteria</taxon>
        <taxon>Enterobacterales</taxon>
        <taxon>Pectobacteriaceae</taxon>
        <taxon>Pectobacterium</taxon>
    </lineage>
</organism>
<dbReference type="EMBL" id="JBIXLB010000002">
    <property type="protein sequence ID" value="MFJ5512442.1"/>
    <property type="molecule type" value="Genomic_DNA"/>
</dbReference>